<keyword evidence="10 14" id="KW-0472">Membrane</keyword>
<dbReference type="PANTHER" id="PTHR24365:SF522">
    <property type="entry name" value="LOW QUALITY PROTEIN: TOLL-LIKE RECEPTOR 13-RELATED"/>
    <property type="match status" value="1"/>
</dbReference>
<keyword evidence="4" id="KW-0433">Leucine-rich repeat</keyword>
<keyword evidence="7" id="KW-0677">Repeat</keyword>
<evidence type="ECO:0000256" key="14">
    <source>
        <dbReference type="SAM" id="Phobius"/>
    </source>
</evidence>
<dbReference type="Proteomes" id="UP000261500">
    <property type="component" value="Unplaced"/>
</dbReference>
<evidence type="ECO:0000256" key="4">
    <source>
        <dbReference type="ARBA" id="ARBA00022614"/>
    </source>
</evidence>
<dbReference type="GO" id="GO:0002224">
    <property type="term" value="P:toll-like receptor signaling pathway"/>
    <property type="evidence" value="ECO:0007669"/>
    <property type="project" value="TreeGrafter"/>
</dbReference>
<dbReference type="PROSITE" id="PS50104">
    <property type="entry name" value="TIR"/>
    <property type="match status" value="1"/>
</dbReference>
<evidence type="ECO:0000256" key="5">
    <source>
        <dbReference type="ARBA" id="ARBA00022692"/>
    </source>
</evidence>
<keyword evidence="6" id="KW-0732">Signal</keyword>
<dbReference type="InterPro" id="IPR003591">
    <property type="entry name" value="Leu-rich_rpt_typical-subtyp"/>
</dbReference>
<accession>A0A3B3VQ67</accession>
<dbReference type="SMART" id="SM00369">
    <property type="entry name" value="LRR_TYP"/>
    <property type="match status" value="13"/>
</dbReference>
<dbReference type="SUPFAM" id="SSF52058">
    <property type="entry name" value="L domain-like"/>
    <property type="match status" value="2"/>
</dbReference>
<evidence type="ECO:0000256" key="12">
    <source>
        <dbReference type="ARBA" id="ARBA00023180"/>
    </source>
</evidence>
<reference evidence="16" key="2">
    <citation type="submission" date="2025-09" db="UniProtKB">
        <authorList>
            <consortium name="Ensembl"/>
        </authorList>
    </citation>
    <scope>IDENTIFICATION</scope>
</reference>
<dbReference type="PANTHER" id="PTHR24365">
    <property type="entry name" value="TOLL-LIKE RECEPTOR"/>
    <property type="match status" value="1"/>
</dbReference>
<dbReference type="SUPFAM" id="SSF52200">
    <property type="entry name" value="Toll/Interleukin receptor TIR domain"/>
    <property type="match status" value="1"/>
</dbReference>
<dbReference type="InterPro" id="IPR001611">
    <property type="entry name" value="Leu-rich_rpt"/>
</dbReference>
<dbReference type="PROSITE" id="PS51450">
    <property type="entry name" value="LRR"/>
    <property type="match status" value="1"/>
</dbReference>
<keyword evidence="5 14" id="KW-0812">Transmembrane</keyword>
<dbReference type="GO" id="GO:0045087">
    <property type="term" value="P:innate immune response"/>
    <property type="evidence" value="ECO:0007669"/>
    <property type="project" value="UniProtKB-KW"/>
</dbReference>
<sequence length="954" mass="109188">MFGNSKNSSQMLCMALLLNFILRLFCFLLHINPSLTYSLKNCSILYEDNPSAGVSVDCANRDLVSVPDDIPKEAVSIELRGNSIQKIKEDFRGMSRLRYLGLRKSGITSVDDGCFNDLVSLETLVMRNNDLSALTANMFQGLSNLTTLDLSSSGIYFIHTSAFRFLTSLKVLNLDYNALKTTDEIQPIFQLPQIQTLSLRCNELSSFESKNFLLNKSSSLQQLFISGGSLRKFSITTPTFPHLQVVELSTCSTPTKLKWDISDKTLLENITQFYVEENALSFKGVQNVMQNLISLRHFKINMVVRWIKRGLLSAVCKIQSLRRLDLFYNNMNNMTLKLAPCSQLTELYLQETNLDELTNGSIQSMKMLQVLNMSDNQLTRVSHDIRSLAFLKVLHLDNNYISKLSCEDFENTTRLVELNLNTNQIPSLERCVLEHLTELKHLDLGYNKLRAFGDTFKVALHKLEFLDMSENDIDELFSNTFEGLQSLRHLKMASDDLTLMKIKTFPELRNLVDLNVSFPFGYKPKLQGLQRLENLTVYFGKGFTFKNPYPNKHGGLSDLKLLKSLTVIGCTDLPFRLQNLKEMLEAMGHLEAFEAVGVFEEAPDVDTFQFNPHLSSLTLTNTDMSDLKPELFRPIPNLQRLDLTNSMLRSMGFLLQANLSALKYLKLTDNKIIMIKESVWEALPSLTYLDLSYNLFTCDCSNAGFIQWVKTNKQTQVVDAPQYKCSFPVSKEGTLLLDFHTQSCFNGSFLCFISTTCLVVLTLLTSLVYHFLRQHLVYAFHLFLAFLYDSKRKKKNDGHQFDAFVSYNVHDEGWVYREMLPVLEGEQGWRLCLHHTYFQPGKPIIENITDAIYGSRKTICVISRSYLQSEWCSNEFQMASFRLFDEQKDVLILLFLEEIPAHHLSPYHRMRKLVKKRTYLSWPQAAQHPGVFWQNVQRALQAGGALTELVPAGR</sequence>
<keyword evidence="13" id="KW-0395">Inflammatory response</keyword>
<evidence type="ECO:0000256" key="6">
    <source>
        <dbReference type="ARBA" id="ARBA00022729"/>
    </source>
</evidence>
<dbReference type="STRING" id="48699.ENSPLAP00000027940"/>
<dbReference type="Gene3D" id="3.80.10.10">
    <property type="entry name" value="Ribonuclease Inhibitor"/>
    <property type="match status" value="4"/>
</dbReference>
<dbReference type="Pfam" id="PF13855">
    <property type="entry name" value="LRR_8"/>
    <property type="match status" value="3"/>
</dbReference>
<dbReference type="GO" id="GO:0005886">
    <property type="term" value="C:plasma membrane"/>
    <property type="evidence" value="ECO:0007669"/>
    <property type="project" value="TreeGrafter"/>
</dbReference>
<reference evidence="16" key="1">
    <citation type="submission" date="2025-08" db="UniProtKB">
        <authorList>
            <consortium name="Ensembl"/>
        </authorList>
    </citation>
    <scope>IDENTIFICATION</scope>
</reference>
<evidence type="ECO:0000256" key="2">
    <source>
        <dbReference type="ARBA" id="ARBA00009634"/>
    </source>
</evidence>
<dbReference type="Gene3D" id="3.40.50.10140">
    <property type="entry name" value="Toll/interleukin-1 receptor homology (TIR) domain"/>
    <property type="match status" value="1"/>
</dbReference>
<evidence type="ECO:0000256" key="10">
    <source>
        <dbReference type="ARBA" id="ARBA00023136"/>
    </source>
</evidence>
<keyword evidence="12" id="KW-0325">Glycoprotein</keyword>
<dbReference type="Ensembl" id="ENSPLAT00000021436.1">
    <property type="protein sequence ID" value="ENSPLAP00000027940.1"/>
    <property type="gene ID" value="ENSPLAG00000017108.1"/>
</dbReference>
<keyword evidence="3" id="KW-0399">Innate immunity</keyword>
<evidence type="ECO:0000256" key="8">
    <source>
        <dbReference type="ARBA" id="ARBA00022859"/>
    </source>
</evidence>
<evidence type="ECO:0000313" key="17">
    <source>
        <dbReference type="Proteomes" id="UP000261500"/>
    </source>
</evidence>
<dbReference type="GeneTree" id="ENSGT00940000163999"/>
<feature type="transmembrane region" description="Helical" evidence="14">
    <location>
        <begin position="12"/>
        <end position="31"/>
    </location>
</feature>
<dbReference type="GO" id="GO:0038023">
    <property type="term" value="F:signaling receptor activity"/>
    <property type="evidence" value="ECO:0007669"/>
    <property type="project" value="TreeGrafter"/>
</dbReference>
<evidence type="ECO:0000256" key="1">
    <source>
        <dbReference type="ARBA" id="ARBA00004479"/>
    </source>
</evidence>
<evidence type="ECO:0000256" key="11">
    <source>
        <dbReference type="ARBA" id="ARBA00023170"/>
    </source>
</evidence>
<evidence type="ECO:0000256" key="13">
    <source>
        <dbReference type="ARBA" id="ARBA00023198"/>
    </source>
</evidence>
<dbReference type="SMART" id="SM00255">
    <property type="entry name" value="TIR"/>
    <property type="match status" value="1"/>
</dbReference>
<evidence type="ECO:0000259" key="15">
    <source>
        <dbReference type="PROSITE" id="PS50104"/>
    </source>
</evidence>
<proteinExistence type="inferred from homology"/>
<protein>
    <recommendedName>
        <fullName evidence="15">TIR domain-containing protein</fullName>
    </recommendedName>
</protein>
<keyword evidence="11" id="KW-0675">Receptor</keyword>
<name>A0A3B3VQ67_9TELE</name>
<evidence type="ECO:0000313" key="16">
    <source>
        <dbReference type="Ensembl" id="ENSPLAP00000027940.1"/>
    </source>
</evidence>
<keyword evidence="8" id="KW-0391">Immunity</keyword>
<keyword evidence="9 14" id="KW-1133">Transmembrane helix</keyword>
<organism evidence="16 17">
    <name type="scientific">Poecilia latipinna</name>
    <name type="common">sailfin molly</name>
    <dbReference type="NCBI Taxonomy" id="48699"/>
    <lineage>
        <taxon>Eukaryota</taxon>
        <taxon>Metazoa</taxon>
        <taxon>Chordata</taxon>
        <taxon>Craniata</taxon>
        <taxon>Vertebrata</taxon>
        <taxon>Euteleostomi</taxon>
        <taxon>Actinopterygii</taxon>
        <taxon>Neopterygii</taxon>
        <taxon>Teleostei</taxon>
        <taxon>Neoteleostei</taxon>
        <taxon>Acanthomorphata</taxon>
        <taxon>Ovalentaria</taxon>
        <taxon>Atherinomorphae</taxon>
        <taxon>Cyprinodontiformes</taxon>
        <taxon>Poeciliidae</taxon>
        <taxon>Poeciliinae</taxon>
        <taxon>Poecilia</taxon>
    </lineage>
</organism>
<dbReference type="InterPro" id="IPR032675">
    <property type="entry name" value="LRR_dom_sf"/>
</dbReference>
<comment type="subcellular location">
    <subcellularLocation>
        <location evidence="1">Membrane</location>
        <topology evidence="1">Single-pass type I membrane protein</topology>
    </subcellularLocation>
</comment>
<dbReference type="InterPro" id="IPR035897">
    <property type="entry name" value="Toll_tir_struct_dom_sf"/>
</dbReference>
<keyword evidence="17" id="KW-1185">Reference proteome</keyword>
<dbReference type="FunFam" id="3.40.50.10140:FF:000001">
    <property type="entry name" value="Toll-like receptor 2"/>
    <property type="match status" value="1"/>
</dbReference>
<dbReference type="AlphaFoldDB" id="A0A3B3VQ67"/>
<evidence type="ECO:0000256" key="3">
    <source>
        <dbReference type="ARBA" id="ARBA00022588"/>
    </source>
</evidence>
<evidence type="ECO:0000256" key="9">
    <source>
        <dbReference type="ARBA" id="ARBA00022989"/>
    </source>
</evidence>
<comment type="similarity">
    <text evidence="2">Belongs to the Toll-like receptor family.</text>
</comment>
<dbReference type="InterPro" id="IPR000157">
    <property type="entry name" value="TIR_dom"/>
</dbReference>
<dbReference type="GO" id="GO:0006954">
    <property type="term" value="P:inflammatory response"/>
    <property type="evidence" value="ECO:0007669"/>
    <property type="project" value="UniProtKB-KW"/>
</dbReference>
<evidence type="ECO:0000256" key="7">
    <source>
        <dbReference type="ARBA" id="ARBA00022737"/>
    </source>
</evidence>
<dbReference type="Pfam" id="PF01582">
    <property type="entry name" value="TIR"/>
    <property type="match status" value="1"/>
</dbReference>
<feature type="domain" description="TIR" evidence="15">
    <location>
        <begin position="799"/>
        <end position="940"/>
    </location>
</feature>